<evidence type="ECO:0000313" key="7">
    <source>
        <dbReference type="Ensembl" id="ENSPSIP00000020086.1"/>
    </source>
</evidence>
<dbReference type="Gene3D" id="3.30.60.90">
    <property type="match status" value="1"/>
</dbReference>
<dbReference type="PANTHER" id="PTHR12268:SF18">
    <property type="entry name" value="DYSTROTELIN"/>
    <property type="match status" value="1"/>
</dbReference>
<dbReference type="Gene3D" id="1.10.238.10">
    <property type="entry name" value="EF-hand"/>
    <property type="match status" value="2"/>
</dbReference>
<dbReference type="Pfam" id="PF09068">
    <property type="entry name" value="EF-hand_2"/>
    <property type="match status" value="1"/>
</dbReference>
<dbReference type="Proteomes" id="UP000007267">
    <property type="component" value="Unassembled WGS sequence"/>
</dbReference>
<keyword evidence="8" id="KW-1185">Reference proteome</keyword>
<dbReference type="EMBL" id="AGCU01127090">
    <property type="status" value="NOT_ANNOTATED_CDS"/>
    <property type="molecule type" value="Genomic_DNA"/>
</dbReference>
<dbReference type="SUPFAM" id="SSF57850">
    <property type="entry name" value="RING/U-box"/>
    <property type="match status" value="1"/>
</dbReference>
<evidence type="ECO:0000256" key="2">
    <source>
        <dbReference type="ARBA" id="ARBA00022771"/>
    </source>
</evidence>
<dbReference type="InterPro" id="IPR015153">
    <property type="entry name" value="EF-hand_dom_typ1"/>
</dbReference>
<evidence type="ECO:0000256" key="3">
    <source>
        <dbReference type="ARBA" id="ARBA00022833"/>
    </source>
</evidence>
<dbReference type="SMART" id="SM00291">
    <property type="entry name" value="ZnF_ZZ"/>
    <property type="match status" value="1"/>
</dbReference>
<dbReference type="Pfam" id="PF09069">
    <property type="entry name" value="EF-hand_3"/>
    <property type="match status" value="1"/>
</dbReference>
<feature type="compositionally biased region" description="Basic and acidic residues" evidence="5">
    <location>
        <begin position="469"/>
        <end position="478"/>
    </location>
</feature>
<evidence type="ECO:0000256" key="4">
    <source>
        <dbReference type="PROSITE-ProRule" id="PRU00228"/>
    </source>
</evidence>
<feature type="region of interest" description="Disordered" evidence="5">
    <location>
        <begin position="469"/>
        <end position="528"/>
    </location>
</feature>
<keyword evidence="2 4" id="KW-0863">Zinc-finger</keyword>
<reference evidence="8" key="2">
    <citation type="journal article" date="2013" name="Nat. Genet.">
        <title>The draft genomes of soft-shell turtle and green sea turtle yield insights into the development and evolution of the turtle-specific body plan.</title>
        <authorList>
            <person name="Wang Z."/>
            <person name="Pascual-Anaya J."/>
            <person name="Zadissa A."/>
            <person name="Li W."/>
            <person name="Niimura Y."/>
            <person name="Huang Z."/>
            <person name="Li C."/>
            <person name="White S."/>
            <person name="Xiong Z."/>
            <person name="Fang D."/>
            <person name="Wang B."/>
            <person name="Ming Y."/>
            <person name="Chen Y."/>
            <person name="Zheng Y."/>
            <person name="Kuraku S."/>
            <person name="Pignatelli M."/>
            <person name="Herrero J."/>
            <person name="Beal K."/>
            <person name="Nozawa M."/>
            <person name="Li Q."/>
            <person name="Wang J."/>
            <person name="Zhang H."/>
            <person name="Yu L."/>
            <person name="Shigenobu S."/>
            <person name="Wang J."/>
            <person name="Liu J."/>
            <person name="Flicek P."/>
            <person name="Searle S."/>
            <person name="Wang J."/>
            <person name="Kuratani S."/>
            <person name="Yin Y."/>
            <person name="Aken B."/>
            <person name="Zhang G."/>
            <person name="Irie N."/>
        </authorList>
    </citation>
    <scope>NUCLEOTIDE SEQUENCE [LARGE SCALE GENOMIC DNA]</scope>
    <source>
        <strain evidence="8">Daiwa-1</strain>
    </source>
</reference>
<protein>
    <submittedName>
        <fullName evidence="7">Dystrotelin</fullName>
    </submittedName>
</protein>
<keyword evidence="1" id="KW-0479">Metal-binding</keyword>
<dbReference type="EMBL" id="AGCU01127092">
    <property type="status" value="NOT_ANNOTATED_CDS"/>
    <property type="molecule type" value="Genomic_DNA"/>
</dbReference>
<dbReference type="PANTHER" id="PTHR12268">
    <property type="entry name" value="E3 UBIQUITIN-PROTEIN LIGASE KCMF1"/>
    <property type="match status" value="1"/>
</dbReference>
<dbReference type="GO" id="GO:0099536">
    <property type="term" value="P:synaptic signaling"/>
    <property type="evidence" value="ECO:0007669"/>
    <property type="project" value="TreeGrafter"/>
</dbReference>
<dbReference type="CDD" id="cd02334">
    <property type="entry name" value="ZZ_dystrophin"/>
    <property type="match status" value="1"/>
</dbReference>
<feature type="compositionally biased region" description="Basic and acidic residues" evidence="5">
    <location>
        <begin position="540"/>
        <end position="559"/>
    </location>
</feature>
<dbReference type="InterPro" id="IPR043145">
    <property type="entry name" value="Znf_ZZ_sf"/>
</dbReference>
<feature type="domain" description="ZZ-type" evidence="6">
    <location>
        <begin position="218"/>
        <end position="274"/>
    </location>
</feature>
<dbReference type="SUPFAM" id="SSF47473">
    <property type="entry name" value="EF-hand"/>
    <property type="match status" value="2"/>
</dbReference>
<evidence type="ECO:0000313" key="8">
    <source>
        <dbReference type="Proteomes" id="UP000007267"/>
    </source>
</evidence>
<dbReference type="PROSITE" id="PS01357">
    <property type="entry name" value="ZF_ZZ_1"/>
    <property type="match status" value="1"/>
</dbReference>
<dbReference type="InterPro" id="IPR015154">
    <property type="entry name" value="EF-hand_dom_typ2"/>
</dbReference>
<dbReference type="eggNOG" id="KOG4286">
    <property type="taxonomic scope" value="Eukaryota"/>
</dbReference>
<reference evidence="7" key="3">
    <citation type="submission" date="2025-08" db="UniProtKB">
        <authorList>
            <consortium name="Ensembl"/>
        </authorList>
    </citation>
    <scope>IDENTIFICATION</scope>
</reference>
<gene>
    <name evidence="7" type="primary">DYTN</name>
</gene>
<dbReference type="InterPro" id="IPR050774">
    <property type="entry name" value="KCMF1/Dystrophin"/>
</dbReference>
<reference evidence="8" key="1">
    <citation type="submission" date="2011-10" db="EMBL/GenBank/DDBJ databases">
        <authorList>
            <consortium name="Soft-shell Turtle Genome Consortium"/>
        </authorList>
    </citation>
    <scope>NUCLEOTIDE SEQUENCE [LARGE SCALE GENOMIC DNA]</scope>
    <source>
        <strain evidence="8">Daiwa-1</strain>
    </source>
</reference>
<feature type="compositionally biased region" description="Polar residues" evidence="5">
    <location>
        <begin position="490"/>
        <end position="501"/>
    </location>
</feature>
<reference evidence="7" key="4">
    <citation type="submission" date="2025-09" db="UniProtKB">
        <authorList>
            <consortium name="Ensembl"/>
        </authorList>
    </citation>
    <scope>IDENTIFICATION</scope>
</reference>
<accession>K7GIH5</accession>
<dbReference type="Pfam" id="PF00569">
    <property type="entry name" value="ZZ"/>
    <property type="match status" value="1"/>
</dbReference>
<feature type="region of interest" description="Disordered" evidence="5">
    <location>
        <begin position="540"/>
        <end position="562"/>
    </location>
</feature>
<dbReference type="GO" id="GO:0005886">
    <property type="term" value="C:plasma membrane"/>
    <property type="evidence" value="ECO:0007669"/>
    <property type="project" value="TreeGrafter"/>
</dbReference>
<dbReference type="EMBL" id="AGCU01127091">
    <property type="status" value="NOT_ANNOTATED_CDS"/>
    <property type="molecule type" value="Genomic_DNA"/>
</dbReference>
<dbReference type="OMA" id="FLSWVQS"/>
<dbReference type="GO" id="GO:0008270">
    <property type="term" value="F:zinc ion binding"/>
    <property type="evidence" value="ECO:0007669"/>
    <property type="project" value="UniProtKB-KW"/>
</dbReference>
<evidence type="ECO:0000256" key="5">
    <source>
        <dbReference type="SAM" id="MobiDB-lite"/>
    </source>
</evidence>
<proteinExistence type="predicted"/>
<dbReference type="Ensembl" id="ENSPSIT00000020180.1">
    <property type="protein sequence ID" value="ENSPSIP00000020086.1"/>
    <property type="gene ID" value="ENSPSIG00000017788.1"/>
</dbReference>
<dbReference type="EMBL" id="AGCU01127093">
    <property type="status" value="NOT_ANNOTATED_CDS"/>
    <property type="molecule type" value="Genomic_DNA"/>
</dbReference>
<dbReference type="InterPro" id="IPR000433">
    <property type="entry name" value="Znf_ZZ"/>
</dbReference>
<feature type="compositionally biased region" description="Polar residues" evidence="5">
    <location>
        <begin position="508"/>
        <end position="528"/>
    </location>
</feature>
<evidence type="ECO:0000256" key="1">
    <source>
        <dbReference type="ARBA" id="ARBA00022723"/>
    </source>
</evidence>
<name>K7GIH5_PELSI</name>
<dbReference type="InterPro" id="IPR011992">
    <property type="entry name" value="EF-hand-dom_pair"/>
</dbReference>
<sequence length="658" mass="74066">RNPALREALNEVQNTIYRTALKLRTVQILCQLGWTDVSLIQHILPSRQCQEKQNSLTTQQLLQLLKELFQKAKLENPGQVDPQGPEHTLNLIVSMYDRSGTGFIKARSAAAALIALSGDSLLTKYKAFFQLYADPSGRETLITQSAMKSLLTDLHQIPAAVGESCGLSCVEIAIQSCFHGVLNSAIGEEKFLSWLRSEPGLLLWLPTCHRLSATEMVTHHIRCSICKSFPITGLRYRCLKCLNFDLCQVCFFTERHSKPHKRSHPVMECCVQQMSAKENAKVFFRTVRNNLLPERCRRKEAQRRQTLEIFWEISSLRHAQALNLLQSYDCPPAPAAAVMSSNSLLCQTLCGCLPGPLPATYGHYDRHLATIASIKAELLKAHESIRVLHSEKRYLRKQLNKWKDKMLLLHNTQDDKTCQQEALLQVLIANHESMQAELQQLRLEIKAMLQPPNQSSFVLLQNMMPKSEDPWEERKLHSGSDSALAKPMPTSCTEWKSLSRSSAEKRQLPQTQTKPVAMNPGSSGTALGSTLLQNGNPLMREHEKSKEKGIPQTDWEGKSQPENASNLPQGIMPRACSPIAAEVPFNEKEMSEEEELKKLLLKLKDALCLQLQPAQQSATKHNLLSTSGHVCRSFSDLINHVTLPAWKEARNRRSKSLV</sequence>
<evidence type="ECO:0000259" key="6">
    <source>
        <dbReference type="PROSITE" id="PS50135"/>
    </source>
</evidence>
<dbReference type="GO" id="GO:0045202">
    <property type="term" value="C:synapse"/>
    <property type="evidence" value="ECO:0007669"/>
    <property type="project" value="GOC"/>
</dbReference>
<dbReference type="AlphaFoldDB" id="K7GIH5"/>
<keyword evidence="3" id="KW-0862">Zinc</keyword>
<dbReference type="PROSITE" id="PS50135">
    <property type="entry name" value="ZF_ZZ_2"/>
    <property type="match status" value="1"/>
</dbReference>
<dbReference type="STRING" id="13735.ENSPSIP00000020086"/>
<organism evidence="7 8">
    <name type="scientific">Pelodiscus sinensis</name>
    <name type="common">Chinese softshell turtle</name>
    <name type="synonym">Trionyx sinensis</name>
    <dbReference type="NCBI Taxonomy" id="13735"/>
    <lineage>
        <taxon>Eukaryota</taxon>
        <taxon>Metazoa</taxon>
        <taxon>Chordata</taxon>
        <taxon>Craniata</taxon>
        <taxon>Vertebrata</taxon>
        <taxon>Euteleostomi</taxon>
        <taxon>Archelosauria</taxon>
        <taxon>Testudinata</taxon>
        <taxon>Testudines</taxon>
        <taxon>Cryptodira</taxon>
        <taxon>Trionychia</taxon>
        <taxon>Trionychidae</taxon>
        <taxon>Pelodiscus</taxon>
    </lineage>
</organism>
<dbReference type="GeneTree" id="ENSGT00940000162403"/>